<reference evidence="2 3" key="1">
    <citation type="submission" date="2013-01" db="EMBL/GenBank/DDBJ databases">
        <authorList>
            <person name="Bench S."/>
        </authorList>
    </citation>
    <scope>NUCLEOTIDE SEQUENCE [LARGE SCALE GENOMIC DNA]</scope>
    <source>
        <strain evidence="2 3">WH 0005</strain>
    </source>
</reference>
<dbReference type="PANTHER" id="PTHR33169:SF14">
    <property type="entry name" value="TRANSCRIPTIONAL REGULATOR RV3488"/>
    <property type="match status" value="1"/>
</dbReference>
<accession>T2IQ49</accession>
<feature type="domain" description="Transcription regulator PadR N-terminal" evidence="1">
    <location>
        <begin position="37"/>
        <end position="113"/>
    </location>
</feature>
<dbReference type="Gene3D" id="1.10.10.10">
    <property type="entry name" value="Winged helix-like DNA-binding domain superfamily/Winged helix DNA-binding domain"/>
    <property type="match status" value="1"/>
</dbReference>
<dbReference type="Proteomes" id="UP000017981">
    <property type="component" value="Unassembled WGS sequence"/>
</dbReference>
<evidence type="ECO:0000259" key="1">
    <source>
        <dbReference type="Pfam" id="PF03551"/>
    </source>
</evidence>
<evidence type="ECO:0000313" key="3">
    <source>
        <dbReference type="Proteomes" id="UP000017981"/>
    </source>
</evidence>
<dbReference type="InterPro" id="IPR005149">
    <property type="entry name" value="Tscrpt_reg_PadR_N"/>
</dbReference>
<reference evidence="2 3" key="2">
    <citation type="submission" date="2013-09" db="EMBL/GenBank/DDBJ databases">
        <title>Whole genome comparison of six Crocosphaera watsonii strains with differing phenotypes.</title>
        <authorList>
            <person name="Bench S.R."/>
            <person name="Heller P."/>
            <person name="Frank I."/>
            <person name="Arciniega M."/>
            <person name="Shilova I.N."/>
            <person name="Zehr J.P."/>
        </authorList>
    </citation>
    <scope>NUCLEOTIDE SEQUENCE [LARGE SCALE GENOMIC DNA]</scope>
    <source>
        <strain evidence="2 3">WH 0005</strain>
    </source>
</reference>
<dbReference type="GeneID" id="88766266"/>
<name>T2IQ49_CROWT</name>
<dbReference type="Pfam" id="PF03551">
    <property type="entry name" value="PadR"/>
    <property type="match status" value="1"/>
</dbReference>
<dbReference type="RefSeq" id="WP_021832650.1">
    <property type="nucleotide sequence ID" value="NZ_CAQL01000287.1"/>
</dbReference>
<sequence>MNTLNLNSHPDSGGNNANEFYQESIPKIKTNSNEELVLLCLENRELYGLQITQAIEEASNGTKKIRIGSLYPTLHNLEKKGLVQSRWGDDKPEKRAGARRRYYTLTSLGKATVTAIHEFRNNLLNWQPT</sequence>
<dbReference type="SUPFAM" id="SSF46785">
    <property type="entry name" value="Winged helix' DNA-binding domain"/>
    <property type="match status" value="1"/>
</dbReference>
<comment type="caution">
    <text evidence="2">The sequence shown here is derived from an EMBL/GenBank/DDBJ whole genome shotgun (WGS) entry which is preliminary data.</text>
</comment>
<gene>
    <name evidence="2" type="ORF">CWATWH0005_4738</name>
</gene>
<proteinExistence type="predicted"/>
<dbReference type="EMBL" id="CAQL01000287">
    <property type="protein sequence ID" value="CCQ55079.1"/>
    <property type="molecule type" value="Genomic_DNA"/>
</dbReference>
<dbReference type="AlphaFoldDB" id="T2IQ49"/>
<dbReference type="InterPro" id="IPR036388">
    <property type="entry name" value="WH-like_DNA-bd_sf"/>
</dbReference>
<protein>
    <submittedName>
        <fullName evidence="2">Transcriptional regulator, PadR-like family</fullName>
    </submittedName>
</protein>
<organism evidence="2 3">
    <name type="scientific">Crocosphaera watsonii WH 0005</name>
    <dbReference type="NCBI Taxonomy" id="423472"/>
    <lineage>
        <taxon>Bacteria</taxon>
        <taxon>Bacillati</taxon>
        <taxon>Cyanobacteriota</taxon>
        <taxon>Cyanophyceae</taxon>
        <taxon>Oscillatoriophycideae</taxon>
        <taxon>Chroococcales</taxon>
        <taxon>Aphanothecaceae</taxon>
        <taxon>Crocosphaera</taxon>
    </lineage>
</organism>
<dbReference type="InterPro" id="IPR052509">
    <property type="entry name" value="Metal_resp_DNA-bind_regulator"/>
</dbReference>
<dbReference type="InterPro" id="IPR036390">
    <property type="entry name" value="WH_DNA-bd_sf"/>
</dbReference>
<dbReference type="PANTHER" id="PTHR33169">
    <property type="entry name" value="PADR-FAMILY TRANSCRIPTIONAL REGULATOR"/>
    <property type="match status" value="1"/>
</dbReference>
<evidence type="ECO:0000313" key="2">
    <source>
        <dbReference type="EMBL" id="CCQ55079.1"/>
    </source>
</evidence>